<feature type="transmembrane region" description="Helical" evidence="8">
    <location>
        <begin position="95"/>
        <end position="113"/>
    </location>
</feature>
<feature type="transmembrane region" description="Helical" evidence="8">
    <location>
        <begin position="219"/>
        <end position="237"/>
    </location>
</feature>
<feature type="transmembrane region" description="Helical" evidence="8">
    <location>
        <begin position="164"/>
        <end position="183"/>
    </location>
</feature>
<evidence type="ECO:0000313" key="9">
    <source>
        <dbReference type="EMBL" id="MCW3805417.1"/>
    </source>
</evidence>
<evidence type="ECO:0000256" key="8">
    <source>
        <dbReference type="RuleBase" id="RU363041"/>
    </source>
</evidence>
<dbReference type="GO" id="GO:0005886">
    <property type="term" value="C:plasma membrane"/>
    <property type="evidence" value="ECO:0007669"/>
    <property type="project" value="UniProtKB-SubCell"/>
</dbReference>
<dbReference type="RefSeq" id="WP_301198788.1">
    <property type="nucleotide sequence ID" value="NZ_JAPDPI010000011.1"/>
</dbReference>
<proteinExistence type="inferred from homology"/>
<keyword evidence="3" id="KW-0813">Transport</keyword>
<dbReference type="AlphaFoldDB" id="A0AAE3SJ69"/>
<organism evidence="9 10">
    <name type="scientific">Plebeiibacterium marinum</name>
    <dbReference type="NCBI Taxonomy" id="2992111"/>
    <lineage>
        <taxon>Bacteria</taxon>
        <taxon>Pseudomonadati</taxon>
        <taxon>Bacteroidota</taxon>
        <taxon>Bacteroidia</taxon>
        <taxon>Marinilabiliales</taxon>
        <taxon>Marinilabiliaceae</taxon>
        <taxon>Plebeiibacterium</taxon>
    </lineage>
</organism>
<evidence type="ECO:0000256" key="7">
    <source>
        <dbReference type="ARBA" id="ARBA00023136"/>
    </source>
</evidence>
<evidence type="ECO:0000256" key="1">
    <source>
        <dbReference type="ARBA" id="ARBA00004651"/>
    </source>
</evidence>
<evidence type="ECO:0000256" key="3">
    <source>
        <dbReference type="ARBA" id="ARBA00022448"/>
    </source>
</evidence>
<feature type="transmembrane region" description="Helical" evidence="8">
    <location>
        <begin position="70"/>
        <end position="89"/>
    </location>
</feature>
<comment type="similarity">
    <text evidence="2 8">Belongs to the 4-toluene sulfonate uptake permease (TSUP) (TC 2.A.102) family.</text>
</comment>
<feature type="transmembrane region" description="Helical" evidence="8">
    <location>
        <begin position="125"/>
        <end position="144"/>
    </location>
</feature>
<dbReference type="PANTHER" id="PTHR30269:SF37">
    <property type="entry name" value="MEMBRANE TRANSPORTER PROTEIN"/>
    <property type="match status" value="1"/>
</dbReference>
<evidence type="ECO:0000256" key="2">
    <source>
        <dbReference type="ARBA" id="ARBA00009142"/>
    </source>
</evidence>
<feature type="transmembrane region" description="Helical" evidence="8">
    <location>
        <begin position="41"/>
        <end position="58"/>
    </location>
</feature>
<accession>A0AAE3SJ69</accession>
<comment type="subcellular location">
    <subcellularLocation>
        <location evidence="1 8">Cell membrane</location>
        <topology evidence="1 8">Multi-pass membrane protein</topology>
    </subcellularLocation>
</comment>
<evidence type="ECO:0000256" key="5">
    <source>
        <dbReference type="ARBA" id="ARBA00022692"/>
    </source>
</evidence>
<evidence type="ECO:0000313" key="10">
    <source>
        <dbReference type="Proteomes" id="UP001207408"/>
    </source>
</evidence>
<dbReference type="Pfam" id="PF01925">
    <property type="entry name" value="TauE"/>
    <property type="match status" value="1"/>
</dbReference>
<name>A0AAE3SJ69_9BACT</name>
<comment type="caution">
    <text evidence="9">The sequence shown here is derived from an EMBL/GenBank/DDBJ whole genome shotgun (WGS) entry which is preliminary data.</text>
</comment>
<keyword evidence="10" id="KW-1185">Reference proteome</keyword>
<dbReference type="EMBL" id="JAPDPI010000011">
    <property type="protein sequence ID" value="MCW3805417.1"/>
    <property type="molecule type" value="Genomic_DNA"/>
</dbReference>
<reference evidence="9" key="1">
    <citation type="submission" date="2022-10" db="EMBL/GenBank/DDBJ databases">
        <authorList>
            <person name="Yu W.X."/>
        </authorList>
    </citation>
    <scope>NUCLEOTIDE SEQUENCE</scope>
    <source>
        <strain evidence="9">D04</strain>
    </source>
</reference>
<dbReference type="PANTHER" id="PTHR30269">
    <property type="entry name" value="TRANSMEMBRANE PROTEIN YFCA"/>
    <property type="match status" value="1"/>
</dbReference>
<evidence type="ECO:0000256" key="6">
    <source>
        <dbReference type="ARBA" id="ARBA00022989"/>
    </source>
</evidence>
<evidence type="ECO:0000256" key="4">
    <source>
        <dbReference type="ARBA" id="ARBA00022475"/>
    </source>
</evidence>
<feature type="transmembrane region" description="Helical" evidence="8">
    <location>
        <begin position="190"/>
        <end position="207"/>
    </location>
</feature>
<protein>
    <recommendedName>
        <fullName evidence="8">Probable membrane transporter protein</fullName>
    </recommendedName>
</protein>
<feature type="transmembrane region" description="Helical" evidence="8">
    <location>
        <begin position="7"/>
        <end position="29"/>
    </location>
</feature>
<gene>
    <name evidence="9" type="ORF">OM074_07240</name>
</gene>
<keyword evidence="5 8" id="KW-0812">Transmembrane</keyword>
<keyword evidence="4 8" id="KW-1003">Cell membrane</keyword>
<dbReference type="InterPro" id="IPR052017">
    <property type="entry name" value="TSUP"/>
</dbReference>
<dbReference type="Proteomes" id="UP001207408">
    <property type="component" value="Unassembled WGS sequence"/>
</dbReference>
<keyword evidence="6 8" id="KW-1133">Transmembrane helix</keyword>
<sequence>MTTLWIICIITLASLIKGITGFGFALVALPPLLLWYAPSDIIPVIVICNFISSTIIILQKKDLNLVPRKARYMIATASVFTLFGVLILKHLTADSLTHSISLIFITLTGLSFFRLKTSIKIPDFSYPVIGAIIGLLAGCTSVGGPPLAIFLNAAKVSNQQFRVIFSWFNIATASIAIIGYAIAGLITMESLHLVLLFTPVLFLGTFIGKKLNSKIPSLLFKKSTLVITLISCIILLLK</sequence>
<keyword evidence="7 8" id="KW-0472">Membrane</keyword>
<dbReference type="InterPro" id="IPR002781">
    <property type="entry name" value="TM_pro_TauE-like"/>
</dbReference>